<dbReference type="GO" id="GO:0008270">
    <property type="term" value="F:zinc ion binding"/>
    <property type="evidence" value="ECO:0007669"/>
    <property type="project" value="UniProtKB-KW"/>
</dbReference>
<proteinExistence type="predicted"/>
<keyword evidence="2" id="KW-0863">Zinc-finger</keyword>
<dbReference type="Gene3D" id="2.20.25.240">
    <property type="match status" value="1"/>
</dbReference>
<evidence type="ECO:0000313" key="6">
    <source>
        <dbReference type="EMBL" id="KAK3923875.1"/>
    </source>
</evidence>
<evidence type="ECO:0000256" key="4">
    <source>
        <dbReference type="SAM" id="MobiDB-lite"/>
    </source>
</evidence>
<keyword evidence="7" id="KW-1185">Reference proteome</keyword>
<evidence type="ECO:0000313" key="7">
    <source>
        <dbReference type="Proteomes" id="UP001219518"/>
    </source>
</evidence>
<name>A0AAE1HM40_9NEOP</name>
<dbReference type="EMBL" id="JAHWGI010001155">
    <property type="protein sequence ID" value="KAK3923875.1"/>
    <property type="molecule type" value="Genomic_DNA"/>
</dbReference>
<keyword evidence="1" id="KW-0479">Metal-binding</keyword>
<accession>A0AAE1HM40</accession>
<sequence length="262" mass="29231">MPPAVVTQSRAVPHAPTPTMAPLFSTSKRGKNQLANNGFIYNKHSRKKERTYWVCHKKPLCIARATTTDDPLPVIREGTYSDAPDADTIAARQVMEEIKEAGVSQRDRAPVQIIDHRLNNINEGALAKLPERGAMERTVNRVRQSRLPSNPKTLADLGALPPEFKITNSGESFIIYDSYEDRDHSDSDSSDDEPVTPPRVLVFSSKENLQKLGRSRTWFSDGTFTVSPSLFTQLFTIHGLYGDVALPFVYALLPDKTEVSYT</sequence>
<keyword evidence="3" id="KW-0862">Zinc</keyword>
<comment type="caution">
    <text evidence="6">The sequence shown here is derived from an EMBL/GenBank/DDBJ whole genome shotgun (WGS) entry which is preliminary data.</text>
</comment>
<evidence type="ECO:0000259" key="5">
    <source>
        <dbReference type="Pfam" id="PF04500"/>
    </source>
</evidence>
<dbReference type="InterPro" id="IPR007588">
    <property type="entry name" value="Znf_FLYWCH"/>
</dbReference>
<dbReference type="Pfam" id="PF04500">
    <property type="entry name" value="FLYWCH"/>
    <property type="match status" value="1"/>
</dbReference>
<evidence type="ECO:0000256" key="3">
    <source>
        <dbReference type="ARBA" id="ARBA00022833"/>
    </source>
</evidence>
<evidence type="ECO:0000256" key="2">
    <source>
        <dbReference type="ARBA" id="ARBA00022771"/>
    </source>
</evidence>
<dbReference type="AlphaFoldDB" id="A0AAE1HM40"/>
<reference evidence="6" key="1">
    <citation type="submission" date="2021-07" db="EMBL/GenBank/DDBJ databases">
        <authorList>
            <person name="Catto M.A."/>
            <person name="Jacobson A."/>
            <person name="Kennedy G."/>
            <person name="Labadie P."/>
            <person name="Hunt B.G."/>
            <person name="Srinivasan R."/>
        </authorList>
    </citation>
    <scope>NUCLEOTIDE SEQUENCE</scope>
    <source>
        <strain evidence="6">PL_HMW_Pooled</strain>
        <tissue evidence="6">Head</tissue>
    </source>
</reference>
<gene>
    <name evidence="6" type="ORF">KUF71_002269</name>
</gene>
<feature type="region of interest" description="Disordered" evidence="4">
    <location>
        <begin position="1"/>
        <end position="23"/>
    </location>
</feature>
<organism evidence="6 7">
    <name type="scientific">Frankliniella fusca</name>
    <dbReference type="NCBI Taxonomy" id="407009"/>
    <lineage>
        <taxon>Eukaryota</taxon>
        <taxon>Metazoa</taxon>
        <taxon>Ecdysozoa</taxon>
        <taxon>Arthropoda</taxon>
        <taxon>Hexapoda</taxon>
        <taxon>Insecta</taxon>
        <taxon>Pterygota</taxon>
        <taxon>Neoptera</taxon>
        <taxon>Paraneoptera</taxon>
        <taxon>Thysanoptera</taxon>
        <taxon>Terebrantia</taxon>
        <taxon>Thripoidea</taxon>
        <taxon>Thripidae</taxon>
        <taxon>Frankliniella</taxon>
    </lineage>
</organism>
<evidence type="ECO:0000256" key="1">
    <source>
        <dbReference type="ARBA" id="ARBA00022723"/>
    </source>
</evidence>
<protein>
    <submittedName>
        <fullName evidence="6">FLYWCH-type zinc finger-containing protein 1</fullName>
    </submittedName>
</protein>
<dbReference type="Proteomes" id="UP001219518">
    <property type="component" value="Unassembled WGS sequence"/>
</dbReference>
<reference evidence="6" key="2">
    <citation type="journal article" date="2023" name="BMC Genomics">
        <title>Pest status, molecular evolution, and epigenetic factors derived from the genome assembly of Frankliniella fusca, a thysanopteran phytovirus vector.</title>
        <authorList>
            <person name="Catto M.A."/>
            <person name="Labadie P.E."/>
            <person name="Jacobson A.L."/>
            <person name="Kennedy G.G."/>
            <person name="Srinivasan R."/>
            <person name="Hunt B.G."/>
        </authorList>
    </citation>
    <scope>NUCLEOTIDE SEQUENCE</scope>
    <source>
        <strain evidence="6">PL_HMW_Pooled</strain>
    </source>
</reference>
<feature type="compositionally biased region" description="Polar residues" evidence="4">
    <location>
        <begin position="1"/>
        <end position="10"/>
    </location>
</feature>
<feature type="domain" description="FLYWCH-type" evidence="5">
    <location>
        <begin position="24"/>
        <end position="69"/>
    </location>
</feature>